<dbReference type="Pfam" id="PF00773">
    <property type="entry name" value="RNB"/>
    <property type="match status" value="1"/>
</dbReference>
<dbReference type="Pfam" id="PF00575">
    <property type="entry name" value="S1"/>
    <property type="match status" value="1"/>
</dbReference>
<dbReference type="InterPro" id="IPR050180">
    <property type="entry name" value="RNR_Ribonuclease"/>
</dbReference>
<evidence type="ECO:0000256" key="3">
    <source>
        <dbReference type="ARBA" id="ARBA00022722"/>
    </source>
</evidence>
<comment type="subcellular location">
    <subcellularLocation>
        <location evidence="7">Cytoplasm</location>
    </subcellularLocation>
</comment>
<evidence type="ECO:0000259" key="8">
    <source>
        <dbReference type="PROSITE" id="PS50126"/>
    </source>
</evidence>
<dbReference type="InterPro" id="IPR022966">
    <property type="entry name" value="RNase_II/R_CS"/>
</dbReference>
<evidence type="ECO:0000256" key="2">
    <source>
        <dbReference type="ARBA" id="ARBA00022490"/>
    </source>
</evidence>
<comment type="function">
    <text evidence="7">3'-5' exoribonuclease that releases 5'-nucleoside monophosphates and is involved in maturation of structured RNAs.</text>
</comment>
<comment type="catalytic activity">
    <reaction evidence="1 7">
        <text>Exonucleolytic cleavage in the 3'- to 5'-direction to yield nucleoside 5'-phosphates.</text>
        <dbReference type="EC" id="3.1.13.1"/>
    </reaction>
</comment>
<sequence>MKLDYRKIIYSKLKKAGKKPLTFKELLRSCRGKGFEFEKFTKAVDKMKKNGEIMEDKFGIRLVDPKKFVKCEVVRLNKTYGFVKNLDTDEEIFVVGKYLKGAMPHDIVLVRTFKGEGACTEGEVMSIVEENFAKFTGELVSEFGVLKIVPDMLSKYAMTFENPMRLELHEGDKVVAQITKRGNRHSEHVCEIVSSYGSSMKASACAMSVLEVNGLTPVFPSEVIYEAREVSDYSRIKDEIPNRLDLRDKPIFTIDGADTKDIDDAISVERTKTGYLLGVHIADVSHYVQPKSQLDNEAFKRGTSVYYANRVIPMLPKELSNGICSLNPQEDRLAFSCLCELDKQGNITEYKFAKTVIRSRVKGVYSEINSLLAGSDDAELKEKYAEVSGQLPIINELADILYKNKKNRGCPELETSESKLIINDEDICVGVERRTRGRSEEIIEDFMLVANECAARFGMDNNLPFVYRIHEEPSDEKLESLREALVKLNVQYKLGEKACPGDMSEILKAAKGTDIDLIMNNIVLRSMSKARYSTEPVGHFGLALEDYAHFTSPIRRYPDLTIHRIMSAFLSGSSAEECATKFNKFVYASADQSTKTELTAMQVERSCEDCYKAEYMNAHIGEEFQGTVVSAVEFGLFIALPDTCEGLLHTDNMPDGEYVCDDMVSLKNLTNGMEYRVGDPIRVKVINANVNSGKIDFALADED</sequence>
<dbReference type="Gene3D" id="2.40.50.140">
    <property type="entry name" value="Nucleic acid-binding proteins"/>
    <property type="match status" value="2"/>
</dbReference>
<dbReference type="GO" id="GO:0005829">
    <property type="term" value="C:cytosol"/>
    <property type="evidence" value="ECO:0007669"/>
    <property type="project" value="TreeGrafter"/>
</dbReference>
<evidence type="ECO:0000256" key="7">
    <source>
        <dbReference type="HAMAP-Rule" id="MF_01895"/>
    </source>
</evidence>
<dbReference type="SMART" id="SM00955">
    <property type="entry name" value="RNB"/>
    <property type="match status" value="1"/>
</dbReference>
<dbReference type="InterPro" id="IPR003029">
    <property type="entry name" value="S1_domain"/>
</dbReference>
<feature type="domain" description="S1 motif" evidence="8">
    <location>
        <begin position="621"/>
        <end position="700"/>
    </location>
</feature>
<dbReference type="PROSITE" id="PS01175">
    <property type="entry name" value="RIBONUCLEASE_II"/>
    <property type="match status" value="1"/>
</dbReference>
<reference evidence="9 10" key="1">
    <citation type="journal article" date="2021" name="ISME Commun">
        <title>Automated analysis of genomic sequences facilitates high-throughput and comprehensive description of bacteria.</title>
        <authorList>
            <person name="Hitch T.C.A."/>
        </authorList>
    </citation>
    <scope>NUCLEOTIDE SEQUENCE [LARGE SCALE GENOMIC DNA]</scope>
    <source>
        <strain evidence="9 10">Sanger_31</strain>
    </source>
</reference>
<dbReference type="GO" id="GO:0006402">
    <property type="term" value="P:mRNA catabolic process"/>
    <property type="evidence" value="ECO:0007669"/>
    <property type="project" value="TreeGrafter"/>
</dbReference>
<evidence type="ECO:0000256" key="1">
    <source>
        <dbReference type="ARBA" id="ARBA00001849"/>
    </source>
</evidence>
<keyword evidence="3 7" id="KW-0540">Nuclease</keyword>
<dbReference type="RefSeq" id="WP_267301586.1">
    <property type="nucleotide sequence ID" value="NZ_JAOQJZ010000012.1"/>
</dbReference>
<keyword evidence="5 7" id="KW-0269">Exonuclease</keyword>
<dbReference type="PANTHER" id="PTHR23355">
    <property type="entry name" value="RIBONUCLEASE"/>
    <property type="match status" value="1"/>
</dbReference>
<keyword evidence="4 7" id="KW-0378">Hydrolase</keyword>
<dbReference type="EMBL" id="JAOQJZ010000012">
    <property type="protein sequence ID" value="MCU6706441.1"/>
    <property type="molecule type" value="Genomic_DNA"/>
</dbReference>
<dbReference type="NCBIfam" id="TIGR02063">
    <property type="entry name" value="RNase_R"/>
    <property type="match status" value="1"/>
</dbReference>
<dbReference type="NCBIfam" id="TIGR00358">
    <property type="entry name" value="3_prime_RNase"/>
    <property type="match status" value="1"/>
</dbReference>
<dbReference type="CDD" id="cd04471">
    <property type="entry name" value="S1_RNase_R"/>
    <property type="match status" value="1"/>
</dbReference>
<evidence type="ECO:0000313" key="10">
    <source>
        <dbReference type="Proteomes" id="UP001208131"/>
    </source>
</evidence>
<dbReference type="EC" id="3.1.13.1" evidence="7"/>
<name>A0AAE3LN76_9FIRM</name>
<dbReference type="InterPro" id="IPR001900">
    <property type="entry name" value="RNase_II/R"/>
</dbReference>
<keyword evidence="6 7" id="KW-0694">RNA-binding</keyword>
<comment type="caution">
    <text evidence="9">The sequence shown here is derived from an EMBL/GenBank/DDBJ whole genome shotgun (WGS) entry which is preliminary data.</text>
</comment>
<accession>A0AAE3LN76</accession>
<proteinExistence type="inferred from homology"/>
<evidence type="ECO:0000313" key="9">
    <source>
        <dbReference type="EMBL" id="MCU6706441.1"/>
    </source>
</evidence>
<dbReference type="SUPFAM" id="SSF50249">
    <property type="entry name" value="Nucleic acid-binding proteins"/>
    <property type="match status" value="3"/>
</dbReference>
<dbReference type="InterPro" id="IPR012340">
    <property type="entry name" value="NA-bd_OB-fold"/>
</dbReference>
<dbReference type="GO" id="GO:0003723">
    <property type="term" value="F:RNA binding"/>
    <property type="evidence" value="ECO:0007669"/>
    <property type="project" value="UniProtKB-UniRule"/>
</dbReference>
<evidence type="ECO:0000256" key="5">
    <source>
        <dbReference type="ARBA" id="ARBA00022839"/>
    </source>
</evidence>
<evidence type="ECO:0000256" key="6">
    <source>
        <dbReference type="ARBA" id="ARBA00022884"/>
    </source>
</evidence>
<dbReference type="Proteomes" id="UP001208131">
    <property type="component" value="Unassembled WGS sequence"/>
</dbReference>
<dbReference type="PANTHER" id="PTHR23355:SF9">
    <property type="entry name" value="DIS3-LIKE EXONUCLEASE 2"/>
    <property type="match status" value="1"/>
</dbReference>
<dbReference type="InterPro" id="IPR011805">
    <property type="entry name" value="RNase_R"/>
</dbReference>
<dbReference type="HAMAP" id="MF_01895">
    <property type="entry name" value="RNase_R"/>
    <property type="match status" value="1"/>
</dbReference>
<gene>
    <name evidence="7 9" type="primary">rnr</name>
    <name evidence="9" type="ORF">OCV57_10975</name>
</gene>
<keyword evidence="10" id="KW-1185">Reference proteome</keyword>
<dbReference type="PROSITE" id="PS50126">
    <property type="entry name" value="S1"/>
    <property type="match status" value="1"/>
</dbReference>
<protein>
    <recommendedName>
        <fullName evidence="7">Ribonuclease R</fullName>
        <shortName evidence="7">RNase R</shortName>
        <ecNumber evidence="7">3.1.13.1</ecNumber>
    </recommendedName>
</protein>
<dbReference type="InterPro" id="IPR004476">
    <property type="entry name" value="RNase_II/RNase_R"/>
</dbReference>
<keyword evidence="2 7" id="KW-0963">Cytoplasm</keyword>
<evidence type="ECO:0000256" key="4">
    <source>
        <dbReference type="ARBA" id="ARBA00022801"/>
    </source>
</evidence>
<dbReference type="SMART" id="SM00316">
    <property type="entry name" value="S1"/>
    <property type="match status" value="1"/>
</dbReference>
<dbReference type="AlphaFoldDB" id="A0AAE3LN76"/>
<comment type="similarity">
    <text evidence="7">Belongs to the RNR ribonuclease family. RNase R subfamily.</text>
</comment>
<organism evidence="9 10">
    <name type="scientific">Hominimerdicola aceti</name>
    <dbReference type="NCBI Taxonomy" id="2981726"/>
    <lineage>
        <taxon>Bacteria</taxon>
        <taxon>Bacillati</taxon>
        <taxon>Bacillota</taxon>
        <taxon>Clostridia</taxon>
        <taxon>Eubacteriales</taxon>
        <taxon>Oscillospiraceae</taxon>
        <taxon>Hominimerdicola</taxon>
    </lineage>
</organism>
<dbReference type="GO" id="GO:0008859">
    <property type="term" value="F:exoribonuclease II activity"/>
    <property type="evidence" value="ECO:0007669"/>
    <property type="project" value="UniProtKB-UniRule"/>
</dbReference>